<gene>
    <name evidence="1" type="ORF">O0S08_05870</name>
</gene>
<dbReference type="EMBL" id="CP114040">
    <property type="protein sequence ID" value="WAS95671.1"/>
    <property type="molecule type" value="Genomic_DNA"/>
</dbReference>
<reference evidence="1" key="1">
    <citation type="submission" date="2022-11" db="EMBL/GenBank/DDBJ databases">
        <title>Minimal conservation of predation-associated metabolite biosynthetic gene clusters underscores biosynthetic potential of Myxococcota including descriptions for ten novel species: Archangium lansinium sp. nov., Myxococcus landrumus sp. nov., Nannocystis bai.</title>
        <authorList>
            <person name="Ahearne A."/>
            <person name="Stevens C."/>
            <person name="Dowd S."/>
        </authorList>
    </citation>
    <scope>NUCLEOTIDE SEQUENCE</scope>
    <source>
        <strain evidence="1">Fl3</strain>
    </source>
</reference>
<evidence type="ECO:0000313" key="2">
    <source>
        <dbReference type="Proteomes" id="UP001164459"/>
    </source>
</evidence>
<protein>
    <submittedName>
        <fullName evidence="1">Uncharacterized protein</fullName>
    </submittedName>
</protein>
<sequence>MLDDNYRPVITFYATRTVFAGAMIDGVKEAYFFFGAQVLELVGLNWDLCGQVRALQDGGVITVARGSSIARANVYSMLSGWVFPANQTIADSWYDALDKPTSSDPLFFARGGAAVPAAEDGDGIEPAIGCDRPRGALVSAR</sequence>
<keyword evidence="2" id="KW-1185">Reference proteome</keyword>
<name>A0ABY7H8V9_9BACT</name>
<dbReference type="RefSeq" id="WP_269038017.1">
    <property type="nucleotide sequence ID" value="NZ_CP114040.1"/>
</dbReference>
<accession>A0ABY7H8V9</accession>
<proteinExistence type="predicted"/>
<organism evidence="1 2">
    <name type="scientific">Nannocystis punicea</name>
    <dbReference type="NCBI Taxonomy" id="2995304"/>
    <lineage>
        <taxon>Bacteria</taxon>
        <taxon>Pseudomonadati</taxon>
        <taxon>Myxococcota</taxon>
        <taxon>Polyangia</taxon>
        <taxon>Nannocystales</taxon>
        <taxon>Nannocystaceae</taxon>
        <taxon>Nannocystis</taxon>
    </lineage>
</organism>
<dbReference type="Proteomes" id="UP001164459">
    <property type="component" value="Chromosome"/>
</dbReference>
<evidence type="ECO:0000313" key="1">
    <source>
        <dbReference type="EMBL" id="WAS95671.1"/>
    </source>
</evidence>